<evidence type="ECO:0000256" key="3">
    <source>
        <dbReference type="ARBA" id="ARBA00049194"/>
    </source>
</evidence>
<comment type="catalytic activity">
    <reaction evidence="3">
        <text>an aldehyde + NAD(+) + H2O = a carboxylate + NADH + 2 H(+)</text>
        <dbReference type="Rhea" id="RHEA:16185"/>
        <dbReference type="ChEBI" id="CHEBI:15377"/>
        <dbReference type="ChEBI" id="CHEBI:15378"/>
        <dbReference type="ChEBI" id="CHEBI:17478"/>
        <dbReference type="ChEBI" id="CHEBI:29067"/>
        <dbReference type="ChEBI" id="CHEBI:57540"/>
        <dbReference type="ChEBI" id="CHEBI:57945"/>
        <dbReference type="EC" id="1.2.1.3"/>
    </reaction>
</comment>
<dbReference type="Proteomes" id="UP001521785">
    <property type="component" value="Unassembled WGS sequence"/>
</dbReference>
<dbReference type="InterPro" id="IPR016163">
    <property type="entry name" value="Ald_DH_C"/>
</dbReference>
<dbReference type="Pfam" id="PF00171">
    <property type="entry name" value="Aldedh"/>
    <property type="match status" value="1"/>
</dbReference>
<evidence type="ECO:0000313" key="5">
    <source>
        <dbReference type="EMBL" id="KAL1604875.1"/>
    </source>
</evidence>
<dbReference type="EC" id="1.2.1.3" evidence="2"/>
<evidence type="ECO:0000259" key="4">
    <source>
        <dbReference type="Pfam" id="PF00171"/>
    </source>
</evidence>
<organism evidence="5 6">
    <name type="scientific">Paraconiothyrium brasiliense</name>
    <dbReference type="NCBI Taxonomy" id="300254"/>
    <lineage>
        <taxon>Eukaryota</taxon>
        <taxon>Fungi</taxon>
        <taxon>Dikarya</taxon>
        <taxon>Ascomycota</taxon>
        <taxon>Pezizomycotina</taxon>
        <taxon>Dothideomycetes</taxon>
        <taxon>Pleosporomycetidae</taxon>
        <taxon>Pleosporales</taxon>
        <taxon>Massarineae</taxon>
        <taxon>Didymosphaeriaceae</taxon>
        <taxon>Paraconiothyrium</taxon>
    </lineage>
</organism>
<feature type="domain" description="Aldehyde dehydrogenase" evidence="4">
    <location>
        <begin position="10"/>
        <end position="119"/>
    </location>
</feature>
<gene>
    <name evidence="5" type="ORF">SLS60_004415</name>
</gene>
<evidence type="ECO:0000313" key="6">
    <source>
        <dbReference type="Proteomes" id="UP001521785"/>
    </source>
</evidence>
<dbReference type="EMBL" id="JAKJXO020000005">
    <property type="protein sequence ID" value="KAL1604875.1"/>
    <property type="molecule type" value="Genomic_DNA"/>
</dbReference>
<dbReference type="PANTHER" id="PTHR11699">
    <property type="entry name" value="ALDEHYDE DEHYDROGENASE-RELATED"/>
    <property type="match status" value="1"/>
</dbReference>
<evidence type="ECO:0000256" key="1">
    <source>
        <dbReference type="ARBA" id="ARBA00009986"/>
    </source>
</evidence>
<dbReference type="InterPro" id="IPR015590">
    <property type="entry name" value="Aldehyde_DH_dom"/>
</dbReference>
<reference evidence="5 6" key="1">
    <citation type="submission" date="2024-02" db="EMBL/GenBank/DDBJ databases">
        <title>De novo assembly and annotation of 12 fungi associated with fruit tree decline syndrome in Ontario, Canada.</title>
        <authorList>
            <person name="Sulman M."/>
            <person name="Ellouze W."/>
            <person name="Ilyukhin E."/>
        </authorList>
    </citation>
    <scope>NUCLEOTIDE SEQUENCE [LARGE SCALE GENOMIC DNA]</scope>
    <source>
        <strain evidence="5 6">M42-189</strain>
    </source>
</reference>
<dbReference type="Gene3D" id="3.40.309.10">
    <property type="entry name" value="Aldehyde Dehydrogenase, Chain A, domain 2"/>
    <property type="match status" value="1"/>
</dbReference>
<dbReference type="Gene3D" id="3.40.605.10">
    <property type="entry name" value="Aldehyde Dehydrogenase, Chain A, domain 1"/>
    <property type="match status" value="1"/>
</dbReference>
<comment type="caution">
    <text evidence="5">The sequence shown here is derived from an EMBL/GenBank/DDBJ whole genome shotgun (WGS) entry which is preliminary data.</text>
</comment>
<dbReference type="InterPro" id="IPR016162">
    <property type="entry name" value="Ald_DH_N"/>
</dbReference>
<keyword evidence="6" id="KW-1185">Reference proteome</keyword>
<proteinExistence type="inferred from homology"/>
<dbReference type="InterPro" id="IPR016161">
    <property type="entry name" value="Ald_DH/histidinol_DH"/>
</dbReference>
<evidence type="ECO:0000256" key="2">
    <source>
        <dbReference type="ARBA" id="ARBA00024226"/>
    </source>
</evidence>
<accession>A0ABR3RKB9</accession>
<comment type="similarity">
    <text evidence="1">Belongs to the aldehyde dehydrogenase family.</text>
</comment>
<protein>
    <recommendedName>
        <fullName evidence="2">aldehyde dehydrogenase (NAD(+))</fullName>
        <ecNumber evidence="2">1.2.1.3</ecNumber>
    </recommendedName>
</protein>
<sequence length="119" mass="12771">MPNIKNITQSAELATFINEAGFPPGILNILSGHGHVSSGTLVGHMDVRALTFIGSTSTGRLIQWAAADSNPKNMILKLGGKSPTIIFEDADLETAAQQTAYSIQWNHGQDCMAKSRIYV</sequence>
<name>A0ABR3RKB9_9PLEO</name>
<dbReference type="SUPFAM" id="SSF53720">
    <property type="entry name" value="ALDH-like"/>
    <property type="match status" value="1"/>
</dbReference>